<reference evidence="8 9" key="1">
    <citation type="submission" date="2021-03" db="EMBL/GenBank/DDBJ databases">
        <title>Genomic Encyclopedia of Type Strains, Phase IV (KMG-IV): sequencing the most valuable type-strain genomes for metagenomic binning, comparative biology and taxonomic classification.</title>
        <authorList>
            <person name="Goeker M."/>
        </authorList>
    </citation>
    <scope>NUCLEOTIDE SEQUENCE [LARGE SCALE GENOMIC DNA]</scope>
    <source>
        <strain evidence="8 9">DSM 21600</strain>
    </source>
</reference>
<evidence type="ECO:0000256" key="3">
    <source>
        <dbReference type="ARBA" id="ARBA00022857"/>
    </source>
</evidence>
<comment type="subcellular location">
    <subcellularLocation>
        <location evidence="7">Cytoplasm</location>
    </subcellularLocation>
</comment>
<proteinExistence type="inferred from homology"/>
<dbReference type="NCBIfam" id="TIGR00557">
    <property type="entry name" value="pdxA"/>
    <property type="match status" value="1"/>
</dbReference>
<keyword evidence="7" id="KW-0170">Cobalt</keyword>
<keyword evidence="7" id="KW-0460">Magnesium</keyword>
<keyword evidence="7" id="KW-0862">Zinc</keyword>
<dbReference type="EC" id="1.1.1.262" evidence="7"/>
<dbReference type="NCBIfam" id="NF003699">
    <property type="entry name" value="PRK05312.1"/>
    <property type="match status" value="1"/>
</dbReference>
<dbReference type="Proteomes" id="UP000759443">
    <property type="component" value="Unassembled WGS sequence"/>
</dbReference>
<gene>
    <name evidence="7" type="primary">pdxA</name>
    <name evidence="8" type="ORF">J2Z17_002185</name>
</gene>
<comment type="pathway">
    <text evidence="7">Cofactor biosynthesis; pyridoxine 5'-phosphate biosynthesis; pyridoxine 5'-phosphate from D-erythrose 4-phosphate: step 4/5.</text>
</comment>
<name>A0ABS4DYI1_9HYPH</name>
<comment type="subunit">
    <text evidence="7">Homodimer.</text>
</comment>
<feature type="binding site" evidence="7">
    <location>
        <position position="140"/>
    </location>
    <ligand>
        <name>substrate</name>
    </ligand>
</feature>
<evidence type="ECO:0000256" key="7">
    <source>
        <dbReference type="HAMAP-Rule" id="MF_00536"/>
    </source>
</evidence>
<dbReference type="HAMAP" id="MF_00536">
    <property type="entry name" value="PdxA"/>
    <property type="match status" value="1"/>
</dbReference>
<sequence>MSADAAPPLALTQGDPAGIGPDIALMTWAARRALGLAPFLYIGDPAVLALRARQLEIDVAIRESTPQTAADQFGSSLPVLPIPCGIDVVSGEPHAETAQATIGAIETAVSLCLRGEVRAVVTNPIAKSVLYQAGFGFPGHTEFLADLAQRHTGTKCRPVMMLAGPTLRAVPVTIHIPLSAVPQALTRALIVETCEIIHADLKNRFSIASPRLAVAGLNPHAGEGGALGREDDEIIHPAVMALRERGIDAFGPLPADTMFHDDARRRYDVAVCMYHDQALIPAKALGFDDSVNVTLGLPFVRTSPDHGTAFGIAGTGVAKPDSLVAALRMADEISRMHQETH</sequence>
<dbReference type="GO" id="GO:0050570">
    <property type="term" value="F:4-hydroxythreonine-4-phosphate dehydrogenase activity"/>
    <property type="evidence" value="ECO:0007669"/>
    <property type="project" value="UniProtKB-EC"/>
</dbReference>
<organism evidence="8 9">
    <name type="scientific">Rhizobium halophytocola</name>
    <dbReference type="NCBI Taxonomy" id="735519"/>
    <lineage>
        <taxon>Bacteria</taxon>
        <taxon>Pseudomonadati</taxon>
        <taxon>Pseudomonadota</taxon>
        <taxon>Alphaproteobacteria</taxon>
        <taxon>Hyphomicrobiales</taxon>
        <taxon>Rhizobiaceae</taxon>
        <taxon>Rhizobium/Agrobacterium group</taxon>
        <taxon>Rhizobium</taxon>
    </lineage>
</organism>
<evidence type="ECO:0000256" key="1">
    <source>
        <dbReference type="ARBA" id="ARBA00022490"/>
    </source>
</evidence>
<dbReference type="InterPro" id="IPR005255">
    <property type="entry name" value="PdxA_fam"/>
</dbReference>
<feature type="binding site" evidence="7">
    <location>
        <position position="275"/>
    </location>
    <ligand>
        <name>a divalent metal cation</name>
        <dbReference type="ChEBI" id="CHEBI:60240"/>
        <note>ligand shared between dimeric partners</note>
    </ligand>
</feature>
<dbReference type="SUPFAM" id="SSF53659">
    <property type="entry name" value="Isocitrate/Isopropylmalate dehydrogenase-like"/>
    <property type="match status" value="1"/>
</dbReference>
<feature type="binding site" evidence="7">
    <location>
        <position position="220"/>
    </location>
    <ligand>
        <name>a divalent metal cation</name>
        <dbReference type="ChEBI" id="CHEBI:60240"/>
        <note>ligand shared between dimeric partners</note>
    </ligand>
</feature>
<comment type="similarity">
    <text evidence="7">Belongs to the PdxA family.</text>
</comment>
<accession>A0ABS4DYI1</accession>
<evidence type="ECO:0000256" key="5">
    <source>
        <dbReference type="ARBA" id="ARBA00023027"/>
    </source>
</evidence>
<dbReference type="PANTHER" id="PTHR30004">
    <property type="entry name" value="4-HYDROXYTHREONINE-4-PHOSPHATE DEHYDROGENASE"/>
    <property type="match status" value="1"/>
</dbReference>
<feature type="binding site" evidence="7">
    <location>
        <position position="301"/>
    </location>
    <ligand>
        <name>substrate</name>
    </ligand>
</feature>
<feature type="binding site" evidence="7">
    <location>
        <position position="141"/>
    </location>
    <ligand>
        <name>substrate</name>
    </ligand>
</feature>
<evidence type="ECO:0000313" key="8">
    <source>
        <dbReference type="EMBL" id="MBP1850748.1"/>
    </source>
</evidence>
<feature type="binding site" evidence="7">
    <location>
        <position position="175"/>
    </location>
    <ligand>
        <name>a divalent metal cation</name>
        <dbReference type="ChEBI" id="CHEBI:60240"/>
        <note>ligand shared between dimeric partners</note>
    </ligand>
</feature>
<dbReference type="RefSeq" id="WP_209944781.1">
    <property type="nucleotide sequence ID" value="NZ_JAGGJU010000005.1"/>
</dbReference>
<feature type="binding site" evidence="7">
    <location>
        <position position="292"/>
    </location>
    <ligand>
        <name>substrate</name>
    </ligand>
</feature>
<keyword evidence="1 7" id="KW-0963">Cytoplasm</keyword>
<dbReference type="InterPro" id="IPR037510">
    <property type="entry name" value="PdxA"/>
</dbReference>
<evidence type="ECO:0000313" key="9">
    <source>
        <dbReference type="Proteomes" id="UP000759443"/>
    </source>
</evidence>
<dbReference type="Pfam" id="PF04166">
    <property type="entry name" value="PdxA"/>
    <property type="match status" value="1"/>
</dbReference>
<comment type="cofactor">
    <cofactor evidence="7">
        <name>Zn(2+)</name>
        <dbReference type="ChEBI" id="CHEBI:29105"/>
    </cofactor>
    <cofactor evidence="7">
        <name>Mg(2+)</name>
        <dbReference type="ChEBI" id="CHEBI:18420"/>
    </cofactor>
    <cofactor evidence="7">
        <name>Co(2+)</name>
        <dbReference type="ChEBI" id="CHEBI:48828"/>
    </cofactor>
    <text evidence="7">Binds 1 divalent metal cation per subunit. Can use ions such as Zn(2+), Mg(2+) or Co(2+).</text>
</comment>
<keyword evidence="3 7" id="KW-0521">NADP</keyword>
<feature type="binding site" evidence="7">
    <location>
        <position position="283"/>
    </location>
    <ligand>
        <name>substrate</name>
    </ligand>
</feature>
<keyword evidence="6 7" id="KW-0664">Pyridoxine biosynthesis</keyword>
<comment type="catalytic activity">
    <reaction evidence="7">
        <text>4-(phosphooxy)-L-threonine + NAD(+) = 3-amino-2-oxopropyl phosphate + CO2 + NADH</text>
        <dbReference type="Rhea" id="RHEA:32275"/>
        <dbReference type="ChEBI" id="CHEBI:16526"/>
        <dbReference type="ChEBI" id="CHEBI:57279"/>
        <dbReference type="ChEBI" id="CHEBI:57540"/>
        <dbReference type="ChEBI" id="CHEBI:57945"/>
        <dbReference type="ChEBI" id="CHEBI:58452"/>
        <dbReference type="EC" id="1.1.1.262"/>
    </reaction>
</comment>
<protein>
    <recommendedName>
        <fullName evidence="7">4-hydroxythreonine-4-phosphate dehydrogenase</fullName>
        <ecNumber evidence="7">1.1.1.262</ecNumber>
    </recommendedName>
    <alternativeName>
        <fullName evidence="7">4-(phosphohydroxy)-L-threonine dehydrogenase</fullName>
    </alternativeName>
</protein>
<evidence type="ECO:0000256" key="6">
    <source>
        <dbReference type="ARBA" id="ARBA00023096"/>
    </source>
</evidence>
<keyword evidence="4 7" id="KW-0560">Oxidoreductase</keyword>
<evidence type="ECO:0000256" key="4">
    <source>
        <dbReference type="ARBA" id="ARBA00023002"/>
    </source>
</evidence>
<keyword evidence="5 7" id="KW-0520">NAD</keyword>
<keyword evidence="2 7" id="KW-0479">Metal-binding</keyword>
<comment type="miscellaneous">
    <text evidence="7">The active site is located at the dimer interface.</text>
</comment>
<dbReference type="EMBL" id="JAGGJU010000005">
    <property type="protein sequence ID" value="MBP1850748.1"/>
    <property type="molecule type" value="Genomic_DNA"/>
</dbReference>
<dbReference type="PANTHER" id="PTHR30004:SF6">
    <property type="entry name" value="D-THREONATE 4-PHOSPHATE DEHYDROGENASE"/>
    <property type="match status" value="1"/>
</dbReference>
<comment type="caution">
    <text evidence="8">The sequence shown here is derived from an EMBL/GenBank/DDBJ whole genome shotgun (WGS) entry which is preliminary data.</text>
</comment>
<comment type="function">
    <text evidence="7">Catalyzes the NAD(P)-dependent oxidation of 4-(phosphooxy)-L-threonine (HTP) into 2-amino-3-oxo-4-(phosphooxy)butyric acid which spontaneously decarboxylates to form 3-amino-2-oxopropyl phosphate (AHAP).</text>
</comment>
<evidence type="ECO:0000256" key="2">
    <source>
        <dbReference type="ARBA" id="ARBA00022723"/>
    </source>
</evidence>
<keyword evidence="9" id="KW-1185">Reference proteome</keyword>
<dbReference type="Gene3D" id="3.40.718.10">
    <property type="entry name" value="Isopropylmalate Dehydrogenase"/>
    <property type="match status" value="1"/>
</dbReference>